<sequence length="429" mass="46444">MRNNPSRRAPTRLSGFDFGQGKLFSDHENAPGGLGDGRLDRPSRKTAEGGERVTLHMKFSETQPDGHETRLNDPERLAALKATGLMDSLPEEAFDRAVRLATRITGTPVGLVSLVDGERQFFKAQIGLESPRETPLTHSFCQYVVSADRPLGVSDARDHPLLKDNLAIPDLGVVAYLGVPVHAPDGQTLGAFCAIDSSPREWTKDELQSLQDLSHVLEAELALRHAAAERQLVLDELSHRIKNLFANVSSIIRQSRRQKDSVDEFATAVELRIKALVQAHELIIPVALGAGSGPSIPFQRLLSTILEPHYHAHLGQVTWEGPAVALGSKATTALALALHELATNAAKYGALSDNQGHLGIAWEVAGDKLTLDWRETKGPAPDPTGMRAGFGSKLISLSIERQLGGSIETDYRDDGLVRRIALPLDALAA</sequence>
<keyword evidence="5" id="KW-0547">Nucleotide-binding</keyword>
<keyword evidence="12" id="KW-1185">Reference proteome</keyword>
<dbReference type="SMART" id="SM00065">
    <property type="entry name" value="GAF"/>
    <property type="match status" value="1"/>
</dbReference>
<comment type="catalytic activity">
    <reaction evidence="1">
        <text>ATP + protein L-histidine = ADP + protein N-phospho-L-histidine.</text>
        <dbReference type="EC" id="2.7.13.3"/>
    </reaction>
</comment>
<gene>
    <name evidence="11" type="ORF">E0D97_02840</name>
</gene>
<keyword evidence="7" id="KW-0067">ATP-binding</keyword>
<feature type="compositionally biased region" description="Basic and acidic residues" evidence="8">
    <location>
        <begin position="37"/>
        <end position="51"/>
    </location>
</feature>
<dbReference type="Pfam" id="PF01590">
    <property type="entry name" value="GAF"/>
    <property type="match status" value="1"/>
</dbReference>
<keyword evidence="3" id="KW-0597">Phosphoprotein</keyword>
<comment type="caution">
    <text evidence="11">The sequence shown here is derived from an EMBL/GenBank/DDBJ whole genome shotgun (WGS) entry which is preliminary data.</text>
</comment>
<evidence type="ECO:0000313" key="11">
    <source>
        <dbReference type="EMBL" id="TCD16380.1"/>
    </source>
</evidence>
<dbReference type="SMART" id="SM00911">
    <property type="entry name" value="HWE_HK"/>
    <property type="match status" value="1"/>
</dbReference>
<evidence type="ECO:0000256" key="5">
    <source>
        <dbReference type="ARBA" id="ARBA00022741"/>
    </source>
</evidence>
<proteinExistence type="predicted"/>
<feature type="domain" description="GAF" evidence="9">
    <location>
        <begin position="89"/>
        <end position="231"/>
    </location>
</feature>
<evidence type="ECO:0000256" key="8">
    <source>
        <dbReference type="SAM" id="MobiDB-lite"/>
    </source>
</evidence>
<accession>A0A4R0PIS7</accession>
<evidence type="ECO:0000313" key="12">
    <source>
        <dbReference type="Proteomes" id="UP000291301"/>
    </source>
</evidence>
<evidence type="ECO:0000256" key="1">
    <source>
        <dbReference type="ARBA" id="ARBA00000085"/>
    </source>
</evidence>
<dbReference type="GO" id="GO:0004673">
    <property type="term" value="F:protein histidine kinase activity"/>
    <property type="evidence" value="ECO:0007669"/>
    <property type="project" value="UniProtKB-EC"/>
</dbReference>
<feature type="domain" description="Signal transduction histidine kinase HWE region" evidence="10">
    <location>
        <begin position="236"/>
        <end position="323"/>
    </location>
</feature>
<dbReference type="SUPFAM" id="SSF55781">
    <property type="entry name" value="GAF domain-like"/>
    <property type="match status" value="1"/>
</dbReference>
<protein>
    <recommendedName>
        <fullName evidence="2">histidine kinase</fullName>
        <ecNumber evidence="2">2.7.13.3</ecNumber>
    </recommendedName>
</protein>
<keyword evidence="4" id="KW-0808">Transferase</keyword>
<evidence type="ECO:0000256" key="4">
    <source>
        <dbReference type="ARBA" id="ARBA00022679"/>
    </source>
</evidence>
<name>A0A4R0PIS7_9HYPH</name>
<dbReference type="InterPro" id="IPR011102">
    <property type="entry name" value="Sig_transdc_His_kinase_HWE"/>
</dbReference>
<dbReference type="GO" id="GO:0005524">
    <property type="term" value="F:ATP binding"/>
    <property type="evidence" value="ECO:0007669"/>
    <property type="project" value="UniProtKB-KW"/>
</dbReference>
<evidence type="ECO:0000256" key="7">
    <source>
        <dbReference type="ARBA" id="ARBA00022840"/>
    </source>
</evidence>
<dbReference type="Pfam" id="PF07536">
    <property type="entry name" value="HWE_HK"/>
    <property type="match status" value="1"/>
</dbReference>
<evidence type="ECO:0000259" key="9">
    <source>
        <dbReference type="SMART" id="SM00065"/>
    </source>
</evidence>
<dbReference type="EC" id="2.7.13.3" evidence="2"/>
<evidence type="ECO:0000259" key="10">
    <source>
        <dbReference type="SMART" id="SM00911"/>
    </source>
</evidence>
<dbReference type="PANTHER" id="PTHR41523:SF8">
    <property type="entry name" value="ETHYLENE RESPONSE SENSOR PROTEIN"/>
    <property type="match status" value="1"/>
</dbReference>
<dbReference type="EMBL" id="SJST01000001">
    <property type="protein sequence ID" value="TCD16380.1"/>
    <property type="molecule type" value="Genomic_DNA"/>
</dbReference>
<dbReference type="Proteomes" id="UP000291301">
    <property type="component" value="Unassembled WGS sequence"/>
</dbReference>
<keyword evidence="6" id="KW-0418">Kinase</keyword>
<dbReference type="InterPro" id="IPR029016">
    <property type="entry name" value="GAF-like_dom_sf"/>
</dbReference>
<evidence type="ECO:0000256" key="6">
    <source>
        <dbReference type="ARBA" id="ARBA00022777"/>
    </source>
</evidence>
<organism evidence="11 12">
    <name type="scientific">Oricola cellulosilytica</name>
    <dbReference type="NCBI Taxonomy" id="1429082"/>
    <lineage>
        <taxon>Bacteria</taxon>
        <taxon>Pseudomonadati</taxon>
        <taxon>Pseudomonadota</taxon>
        <taxon>Alphaproteobacteria</taxon>
        <taxon>Hyphomicrobiales</taxon>
        <taxon>Ahrensiaceae</taxon>
        <taxon>Oricola</taxon>
    </lineage>
</organism>
<evidence type="ECO:0000256" key="3">
    <source>
        <dbReference type="ARBA" id="ARBA00022553"/>
    </source>
</evidence>
<dbReference type="InterPro" id="IPR003018">
    <property type="entry name" value="GAF"/>
</dbReference>
<feature type="region of interest" description="Disordered" evidence="8">
    <location>
        <begin position="1"/>
        <end position="51"/>
    </location>
</feature>
<dbReference type="Gene3D" id="3.30.450.40">
    <property type="match status" value="1"/>
</dbReference>
<dbReference type="PANTHER" id="PTHR41523">
    <property type="entry name" value="TWO-COMPONENT SYSTEM SENSOR PROTEIN"/>
    <property type="match status" value="1"/>
</dbReference>
<evidence type="ECO:0000256" key="2">
    <source>
        <dbReference type="ARBA" id="ARBA00012438"/>
    </source>
</evidence>
<reference evidence="11 12" key="1">
    <citation type="journal article" date="2015" name="Antonie Van Leeuwenhoek">
        <title>Oricola cellulosilytica gen. nov., sp. nov., a cellulose-degrading bacterium of the family Phyllobacteriaceae isolated from surface seashore water, and emended descriptions of Mesorhizobium loti and Phyllobacterium myrsinacearum.</title>
        <authorList>
            <person name="Hameed A."/>
            <person name="Shahina M."/>
            <person name="Lai W.A."/>
            <person name="Lin S.Y."/>
            <person name="Young L.S."/>
            <person name="Liu Y.C."/>
            <person name="Hsu Y.H."/>
            <person name="Young C.C."/>
        </authorList>
    </citation>
    <scope>NUCLEOTIDE SEQUENCE [LARGE SCALE GENOMIC DNA]</scope>
    <source>
        <strain evidence="11 12">KCTC 52183</strain>
    </source>
</reference>
<dbReference type="AlphaFoldDB" id="A0A4R0PIS7"/>
<dbReference type="Gene3D" id="3.30.565.10">
    <property type="entry name" value="Histidine kinase-like ATPase, C-terminal domain"/>
    <property type="match status" value="1"/>
</dbReference>
<dbReference type="InterPro" id="IPR036890">
    <property type="entry name" value="HATPase_C_sf"/>
</dbReference>